<feature type="domain" description="Alpha-ketoglutarate-dependent dioxygenase AlkB-like" evidence="2">
    <location>
        <begin position="126"/>
        <end position="309"/>
    </location>
</feature>
<accession>A0A4Y7LGQ6</accession>
<evidence type="ECO:0000259" key="2">
    <source>
        <dbReference type="Pfam" id="PF13532"/>
    </source>
</evidence>
<evidence type="ECO:0000256" key="1">
    <source>
        <dbReference type="ARBA" id="ARBA00007879"/>
    </source>
</evidence>
<dbReference type="GO" id="GO:0032451">
    <property type="term" value="F:demethylase activity"/>
    <property type="evidence" value="ECO:0007669"/>
    <property type="project" value="InterPro"/>
</dbReference>
<dbReference type="Gramene" id="RZC83892">
    <property type="protein sequence ID" value="RZC83892"/>
    <property type="gene ID" value="C5167_046678"/>
</dbReference>
<organism evidence="3 4">
    <name type="scientific">Papaver somniferum</name>
    <name type="common">Opium poppy</name>
    <dbReference type="NCBI Taxonomy" id="3469"/>
    <lineage>
        <taxon>Eukaryota</taxon>
        <taxon>Viridiplantae</taxon>
        <taxon>Streptophyta</taxon>
        <taxon>Embryophyta</taxon>
        <taxon>Tracheophyta</taxon>
        <taxon>Spermatophyta</taxon>
        <taxon>Magnoliopsida</taxon>
        <taxon>Ranunculales</taxon>
        <taxon>Papaveraceae</taxon>
        <taxon>Papaveroideae</taxon>
        <taxon>Papaver</taxon>
    </lineage>
</organism>
<sequence>MRDVCFNMLDTEMAWHLFSVFGKLCPAVLGQQLMHQSQLTMKLALVKKALLSVFLFWHKLNLRAYAEYFLFFCFWLLRDEECTNNQQQECDQENRVYNEFMNVRRKKNFVCKEKIGKEIVNVVDGLELHTNVFSPSEQNKIVNFVHQLEKQEQAIKQRPVADPCNHGKGKGRVSIQFGCCYDNAPEENPPRIRRDIPANPIPSILQDMIRKLVELHVVPPSCVPDSCVIQIFHVGDIMLPHIDNDDFARPISIVSLLSECDIGFGSNIIKQGSDLSGPIAVPLPVGSVLVLKRNAADVAKHCVPAVQSEMILIIFRKIKEWNRPHGFVVEPNLRRLAPLSYESDDSYVLPFDVKTPFPTPPATGYKRKAWRLGPRLFERSTKRS</sequence>
<protein>
    <recommendedName>
        <fullName evidence="2">Alpha-ketoglutarate-dependent dioxygenase AlkB-like domain-containing protein</fullName>
    </recommendedName>
</protein>
<dbReference type="Gene3D" id="2.60.120.590">
    <property type="entry name" value="Alpha-ketoglutarate-dependent dioxygenase AlkB-like"/>
    <property type="match status" value="1"/>
</dbReference>
<name>A0A4Y7LGQ6_PAPSO</name>
<dbReference type="GO" id="GO:0006402">
    <property type="term" value="P:mRNA catabolic process"/>
    <property type="evidence" value="ECO:0007669"/>
    <property type="project" value="InterPro"/>
</dbReference>
<reference evidence="3 4" key="1">
    <citation type="journal article" date="2018" name="Science">
        <title>The opium poppy genome and morphinan production.</title>
        <authorList>
            <person name="Guo L."/>
            <person name="Winzer T."/>
            <person name="Yang X."/>
            <person name="Li Y."/>
            <person name="Ning Z."/>
            <person name="He Z."/>
            <person name="Teodor R."/>
            <person name="Lu Y."/>
            <person name="Bowser T.A."/>
            <person name="Graham I.A."/>
            <person name="Ye K."/>
        </authorList>
    </citation>
    <scope>NUCLEOTIDE SEQUENCE [LARGE SCALE GENOMIC DNA]</scope>
    <source>
        <strain evidence="4">cv. HN1</strain>
        <tissue evidence="3">Leaves</tissue>
    </source>
</reference>
<evidence type="ECO:0000313" key="4">
    <source>
        <dbReference type="Proteomes" id="UP000316621"/>
    </source>
</evidence>
<comment type="similarity">
    <text evidence="1">Belongs to the alkB family.</text>
</comment>
<proteinExistence type="inferred from homology"/>
<dbReference type="SUPFAM" id="SSF51197">
    <property type="entry name" value="Clavaminate synthase-like"/>
    <property type="match status" value="1"/>
</dbReference>
<dbReference type="PANTHER" id="PTHR31447">
    <property type="entry name" value="HYDROXYPROLINE-RICH GLYCOPROTEIN FAMILY PROTEIN-RELATED"/>
    <property type="match status" value="1"/>
</dbReference>
<dbReference type="InterPro" id="IPR044842">
    <property type="entry name" value="ALKBH9B/ALKBH10B-like"/>
</dbReference>
<dbReference type="EMBL" id="CM010725">
    <property type="protein sequence ID" value="RZC83892.1"/>
    <property type="molecule type" value="Genomic_DNA"/>
</dbReference>
<keyword evidence="4" id="KW-1185">Reference proteome</keyword>
<dbReference type="GO" id="GO:0003729">
    <property type="term" value="F:mRNA binding"/>
    <property type="evidence" value="ECO:0007669"/>
    <property type="project" value="InterPro"/>
</dbReference>
<dbReference type="SMR" id="A0A4Y7LGQ6"/>
<dbReference type="Proteomes" id="UP000316621">
    <property type="component" value="Chromosome 11"/>
</dbReference>
<dbReference type="InterPro" id="IPR037151">
    <property type="entry name" value="AlkB-like_sf"/>
</dbReference>
<dbReference type="InterPro" id="IPR027450">
    <property type="entry name" value="AlkB-like"/>
</dbReference>
<gene>
    <name evidence="3" type="ORF">C5167_046678</name>
</gene>
<dbReference type="Pfam" id="PF13532">
    <property type="entry name" value="2OG-FeII_Oxy_2"/>
    <property type="match status" value="1"/>
</dbReference>
<dbReference type="STRING" id="3469.A0A4Y7LGQ6"/>
<dbReference type="AlphaFoldDB" id="A0A4Y7LGQ6"/>
<dbReference type="PANTHER" id="PTHR31447:SF5">
    <property type="entry name" value="FE2OG DIOXYGENASE DOMAIN-CONTAINING PROTEIN"/>
    <property type="match status" value="1"/>
</dbReference>
<evidence type="ECO:0000313" key="3">
    <source>
        <dbReference type="EMBL" id="RZC83892.1"/>
    </source>
</evidence>